<dbReference type="Proteomes" id="UP001387293">
    <property type="component" value="Unassembled WGS sequence"/>
</dbReference>
<dbReference type="RefSeq" id="WP_337108526.1">
    <property type="nucleotide sequence ID" value="NZ_JAPYKS010000022.1"/>
</dbReference>
<dbReference type="Pfam" id="PF11089">
    <property type="entry name" value="SyrA"/>
    <property type="match status" value="1"/>
</dbReference>
<keyword evidence="3" id="KW-1185">Reference proteome</keyword>
<sequence length="69" mass="7518">MVYLVSHSLGAVMVKTLGCALVLQAGYFASVLFLIWRSGRLASAAQRTKQCDGDRDVRRQSPTCRGDEG</sequence>
<feature type="transmembrane region" description="Helical" evidence="1">
    <location>
        <begin position="12"/>
        <end position="36"/>
    </location>
</feature>
<organism evidence="2 3">
    <name type="scientific">Mesorhizobium salmacidum</name>
    <dbReference type="NCBI Taxonomy" id="3015171"/>
    <lineage>
        <taxon>Bacteria</taxon>
        <taxon>Pseudomonadati</taxon>
        <taxon>Pseudomonadota</taxon>
        <taxon>Alphaproteobacteria</taxon>
        <taxon>Hyphomicrobiales</taxon>
        <taxon>Phyllobacteriaceae</taxon>
        <taxon>Mesorhizobium</taxon>
    </lineage>
</organism>
<name>A0ABU8L280_9HYPH</name>
<evidence type="ECO:0000313" key="2">
    <source>
        <dbReference type="EMBL" id="MEI9412078.1"/>
    </source>
</evidence>
<proteinExistence type="predicted"/>
<gene>
    <name evidence="2" type="ORF">O7A60_25440</name>
</gene>
<accession>A0ABU8L280</accession>
<evidence type="ECO:0000256" key="1">
    <source>
        <dbReference type="SAM" id="Phobius"/>
    </source>
</evidence>
<comment type="caution">
    <text evidence="2">The sequence shown here is derived from an EMBL/GenBank/DDBJ whole genome shotgun (WGS) entry which is preliminary data.</text>
</comment>
<keyword evidence="1" id="KW-0472">Membrane</keyword>
<dbReference type="InterPro" id="IPR024239">
    <property type="entry name" value="SyrA"/>
</dbReference>
<protein>
    <submittedName>
        <fullName evidence="2">Exopolysaccharide production repressor protein</fullName>
    </submittedName>
</protein>
<keyword evidence="1" id="KW-1133">Transmembrane helix</keyword>
<evidence type="ECO:0000313" key="3">
    <source>
        <dbReference type="Proteomes" id="UP001387293"/>
    </source>
</evidence>
<dbReference type="EMBL" id="JAPYKS010000022">
    <property type="protein sequence ID" value="MEI9412078.1"/>
    <property type="molecule type" value="Genomic_DNA"/>
</dbReference>
<keyword evidence="1" id="KW-0812">Transmembrane</keyword>
<reference evidence="2 3" key="1">
    <citation type="submission" date="2022-12" db="EMBL/GenBank/DDBJ databases">
        <authorList>
            <person name="Muema E."/>
        </authorList>
    </citation>
    <scope>NUCLEOTIDE SEQUENCE [LARGE SCALE GENOMIC DNA]</scope>
    <source>
        <strain evidence="3">1326</strain>
    </source>
</reference>